<comment type="caution">
    <text evidence="1">The sequence shown here is derived from an EMBL/GenBank/DDBJ whole genome shotgun (WGS) entry which is preliminary data.</text>
</comment>
<evidence type="ECO:0000313" key="2">
    <source>
        <dbReference type="Proteomes" id="UP000523000"/>
    </source>
</evidence>
<dbReference type="RefSeq" id="WP_407671351.1">
    <property type="nucleotide sequence ID" value="NZ_JACHVS010000001.1"/>
</dbReference>
<keyword evidence="2" id="KW-1185">Reference proteome</keyword>
<organism evidence="1 2">
    <name type="scientific">Paeniglutamicibacter cryotolerans</name>
    <dbReference type="NCBI Taxonomy" id="670079"/>
    <lineage>
        <taxon>Bacteria</taxon>
        <taxon>Bacillati</taxon>
        <taxon>Actinomycetota</taxon>
        <taxon>Actinomycetes</taxon>
        <taxon>Micrococcales</taxon>
        <taxon>Micrococcaceae</taxon>
        <taxon>Paeniglutamicibacter</taxon>
    </lineage>
</organism>
<proteinExistence type="predicted"/>
<protein>
    <recommendedName>
        <fullName evidence="3">DUF2252 domain-containing protein</fullName>
    </recommendedName>
</protein>
<dbReference type="Pfam" id="PF10009">
    <property type="entry name" value="DUF2252"/>
    <property type="match status" value="1"/>
</dbReference>
<name>A0A839QEK3_9MICC</name>
<dbReference type="InterPro" id="IPR018721">
    <property type="entry name" value="DUF2252"/>
</dbReference>
<accession>A0A839QEK3</accession>
<gene>
    <name evidence="1" type="ORF">E9229_000770</name>
</gene>
<dbReference type="Proteomes" id="UP000523000">
    <property type="component" value="Unassembled WGS sequence"/>
</dbReference>
<dbReference type="AlphaFoldDB" id="A0A839QEK3"/>
<reference evidence="1 2" key="1">
    <citation type="submission" date="2020-08" db="EMBL/GenBank/DDBJ databases">
        <title>Sequencing the genomes of 1000 actinobacteria strains.</title>
        <authorList>
            <person name="Klenk H.-P."/>
        </authorList>
    </citation>
    <scope>NUCLEOTIDE SEQUENCE [LARGE SCALE GENOMIC DNA]</scope>
    <source>
        <strain evidence="1 2">DSM 22826</strain>
    </source>
</reference>
<sequence>MNGEVRDFSVSRRKDWKGSANVVTMRPTAAVPYAELCGETLALAHSCTGDRVACAAYRGSANLIDRALADVAGQRADQSGQNFAAFLHTIDSGRLQAVGGL</sequence>
<evidence type="ECO:0000313" key="1">
    <source>
        <dbReference type="EMBL" id="MBB2994579.1"/>
    </source>
</evidence>
<evidence type="ECO:0008006" key="3">
    <source>
        <dbReference type="Google" id="ProtNLM"/>
    </source>
</evidence>
<dbReference type="EMBL" id="JACHVS010000001">
    <property type="protein sequence ID" value="MBB2994579.1"/>
    <property type="molecule type" value="Genomic_DNA"/>
</dbReference>